<keyword evidence="1" id="KW-0732">Signal</keyword>
<dbReference type="PANTHER" id="PTHR47248:SF2">
    <property type="entry name" value="BPTI_KUNITZ INHIBITOR DOMAIN-CONTAINING PROTEIN"/>
    <property type="match status" value="1"/>
</dbReference>
<dbReference type="GO" id="GO:0004867">
    <property type="term" value="F:serine-type endopeptidase inhibitor activity"/>
    <property type="evidence" value="ECO:0007669"/>
    <property type="project" value="InterPro"/>
</dbReference>
<proteinExistence type="predicted"/>
<feature type="domain" description="BPTI/Kunitz inhibitor" evidence="2">
    <location>
        <begin position="32"/>
        <end position="85"/>
    </location>
</feature>
<comment type="caution">
    <text evidence="3">The sequence shown here is derived from an EMBL/GenBank/DDBJ whole genome shotgun (WGS) entry which is preliminary data.</text>
</comment>
<gene>
    <name evidence="3" type="ORF">L596_012414</name>
</gene>
<dbReference type="SUPFAM" id="SSF57362">
    <property type="entry name" value="BPTI-like"/>
    <property type="match status" value="1"/>
</dbReference>
<dbReference type="PROSITE" id="PS50279">
    <property type="entry name" value="BPTI_KUNITZ_2"/>
    <property type="match status" value="1"/>
</dbReference>
<protein>
    <recommendedName>
        <fullName evidence="2">BPTI/Kunitz inhibitor domain-containing protein</fullName>
    </recommendedName>
</protein>
<evidence type="ECO:0000313" key="3">
    <source>
        <dbReference type="EMBL" id="TKR88125.1"/>
    </source>
</evidence>
<accession>A0A4V6A4S2</accession>
<dbReference type="InterPro" id="IPR052861">
    <property type="entry name" value="BPTI/Kunitz_domain"/>
</dbReference>
<dbReference type="InterPro" id="IPR036880">
    <property type="entry name" value="Kunitz_BPTI_sf"/>
</dbReference>
<name>A0A4V6A4S2_STECR</name>
<feature type="chain" id="PRO_5020773587" description="BPTI/Kunitz inhibitor domain-containing protein" evidence="1">
    <location>
        <begin position="17"/>
        <end position="195"/>
    </location>
</feature>
<organism evidence="3 4">
    <name type="scientific">Steinernema carpocapsae</name>
    <name type="common">Entomopathogenic nematode</name>
    <dbReference type="NCBI Taxonomy" id="34508"/>
    <lineage>
        <taxon>Eukaryota</taxon>
        <taxon>Metazoa</taxon>
        <taxon>Ecdysozoa</taxon>
        <taxon>Nematoda</taxon>
        <taxon>Chromadorea</taxon>
        <taxon>Rhabditida</taxon>
        <taxon>Tylenchina</taxon>
        <taxon>Panagrolaimomorpha</taxon>
        <taxon>Strongyloidoidea</taxon>
        <taxon>Steinernematidae</taxon>
        <taxon>Steinernema</taxon>
    </lineage>
</organism>
<dbReference type="OrthoDB" id="4473401at2759"/>
<dbReference type="EMBL" id="AZBU02000003">
    <property type="protein sequence ID" value="TKR88125.1"/>
    <property type="molecule type" value="Genomic_DNA"/>
</dbReference>
<evidence type="ECO:0000259" key="2">
    <source>
        <dbReference type="PROSITE" id="PS50279"/>
    </source>
</evidence>
<keyword evidence="4" id="KW-1185">Reference proteome</keyword>
<feature type="signal peptide" evidence="1">
    <location>
        <begin position="1"/>
        <end position="16"/>
    </location>
</feature>
<evidence type="ECO:0000313" key="4">
    <source>
        <dbReference type="Proteomes" id="UP000298663"/>
    </source>
</evidence>
<dbReference type="Pfam" id="PF00014">
    <property type="entry name" value="Kunitz_BPTI"/>
    <property type="match status" value="1"/>
</dbReference>
<dbReference type="Proteomes" id="UP000298663">
    <property type="component" value="Unassembled WGS sequence"/>
</dbReference>
<reference evidence="3 4" key="2">
    <citation type="journal article" date="2019" name="G3 (Bethesda)">
        <title>Hybrid Assembly of the Genome of the Entomopathogenic Nematode Steinernema carpocapsae Identifies the X-Chromosome.</title>
        <authorList>
            <person name="Serra L."/>
            <person name="Macchietto M."/>
            <person name="Macias-Munoz A."/>
            <person name="McGill C.J."/>
            <person name="Rodriguez I.M."/>
            <person name="Rodriguez B."/>
            <person name="Murad R."/>
            <person name="Mortazavi A."/>
        </authorList>
    </citation>
    <scope>NUCLEOTIDE SEQUENCE [LARGE SCALE GENOMIC DNA]</scope>
    <source>
        <strain evidence="3 4">ALL</strain>
    </source>
</reference>
<dbReference type="AlphaFoldDB" id="A0A4V6A4S2"/>
<reference evidence="3 4" key="1">
    <citation type="journal article" date="2015" name="Genome Biol.">
        <title>Comparative genomics of Steinernema reveals deeply conserved gene regulatory networks.</title>
        <authorList>
            <person name="Dillman A.R."/>
            <person name="Macchietto M."/>
            <person name="Porter C.F."/>
            <person name="Rogers A."/>
            <person name="Williams B."/>
            <person name="Antoshechkin I."/>
            <person name="Lee M.M."/>
            <person name="Goodwin Z."/>
            <person name="Lu X."/>
            <person name="Lewis E.E."/>
            <person name="Goodrich-Blair H."/>
            <person name="Stock S.P."/>
            <person name="Adams B.J."/>
            <person name="Sternberg P.W."/>
            <person name="Mortazavi A."/>
        </authorList>
    </citation>
    <scope>NUCLEOTIDE SEQUENCE [LARGE SCALE GENOMIC DNA]</scope>
    <source>
        <strain evidence="3 4">ALL</strain>
    </source>
</reference>
<sequence>MILGLSLVIFFLGSFGHSLLPPFKGHQYVGRCDQAFDAGNETEPEQFEQRFYWDKDWRTCMGFKYSGSGGTENNFVSIHDCHRHCRHPGGSVCAGPFLQIDNLLCYKIPCPKGFSCYSEPHGITRCCKDEYNKASLEAYVTRCPNKRRVLGYPNHDSRNSYEILLGKTCDELICGEKNTCVQVNKYFAKCCEGTW</sequence>
<dbReference type="SMART" id="SM00131">
    <property type="entry name" value="KU"/>
    <property type="match status" value="1"/>
</dbReference>
<dbReference type="Gene3D" id="4.10.410.10">
    <property type="entry name" value="Pancreatic trypsin inhibitor Kunitz domain"/>
    <property type="match status" value="1"/>
</dbReference>
<dbReference type="PANTHER" id="PTHR47248">
    <property type="entry name" value="PROTEIN CBG06772"/>
    <property type="match status" value="1"/>
</dbReference>
<dbReference type="InterPro" id="IPR002223">
    <property type="entry name" value="Kunitz_BPTI"/>
</dbReference>
<evidence type="ECO:0000256" key="1">
    <source>
        <dbReference type="SAM" id="SignalP"/>
    </source>
</evidence>